<feature type="domain" description="Type II methyltransferase M.TaqI-like" evidence="6">
    <location>
        <begin position="76"/>
        <end position="211"/>
    </location>
</feature>
<evidence type="ECO:0000256" key="5">
    <source>
        <dbReference type="ARBA" id="ARBA00047942"/>
    </source>
</evidence>
<dbReference type="Proteomes" id="UP000285201">
    <property type="component" value="Unassembled WGS sequence"/>
</dbReference>
<accession>A0A415MCL4</accession>
<dbReference type="PROSITE" id="PS00092">
    <property type="entry name" value="N6_MTASE"/>
    <property type="match status" value="1"/>
</dbReference>
<keyword evidence="2 8" id="KW-0489">Methyltransferase</keyword>
<dbReference type="GO" id="GO:0006304">
    <property type="term" value="P:DNA modification"/>
    <property type="evidence" value="ECO:0007669"/>
    <property type="project" value="InterPro"/>
</dbReference>
<evidence type="ECO:0000256" key="2">
    <source>
        <dbReference type="ARBA" id="ARBA00022603"/>
    </source>
</evidence>
<dbReference type="GO" id="GO:0003676">
    <property type="term" value="F:nucleic acid binding"/>
    <property type="evidence" value="ECO:0007669"/>
    <property type="project" value="InterPro"/>
</dbReference>
<dbReference type="SUPFAM" id="SSF53335">
    <property type="entry name" value="S-adenosyl-L-methionine-dependent methyltransferases"/>
    <property type="match status" value="1"/>
</dbReference>
<dbReference type="Gene3D" id="3.40.50.150">
    <property type="entry name" value="Vaccinia Virus protein VP39"/>
    <property type="match status" value="1"/>
</dbReference>
<comment type="catalytic activity">
    <reaction evidence="5">
        <text>a 2'-deoxyadenosine in DNA + S-adenosyl-L-methionine = an N(6)-methyl-2'-deoxyadenosine in DNA + S-adenosyl-L-homocysteine + H(+)</text>
        <dbReference type="Rhea" id="RHEA:15197"/>
        <dbReference type="Rhea" id="RHEA-COMP:12418"/>
        <dbReference type="Rhea" id="RHEA-COMP:12419"/>
        <dbReference type="ChEBI" id="CHEBI:15378"/>
        <dbReference type="ChEBI" id="CHEBI:57856"/>
        <dbReference type="ChEBI" id="CHEBI:59789"/>
        <dbReference type="ChEBI" id="CHEBI:90615"/>
        <dbReference type="ChEBI" id="CHEBI:90616"/>
        <dbReference type="EC" id="2.1.1.72"/>
    </reaction>
</comment>
<dbReference type="InterPro" id="IPR002052">
    <property type="entry name" value="DNA_methylase_N6_adenine_CS"/>
</dbReference>
<evidence type="ECO:0000256" key="1">
    <source>
        <dbReference type="ARBA" id="ARBA00011900"/>
    </source>
</evidence>
<dbReference type="InterPro" id="IPR011639">
    <property type="entry name" value="MethylTrfase_TaqI-like_dom"/>
</dbReference>
<dbReference type="PANTHER" id="PTHR33841">
    <property type="entry name" value="DNA METHYLTRANSFERASE YEEA-RELATED"/>
    <property type="match status" value="1"/>
</dbReference>
<evidence type="ECO:0000259" key="6">
    <source>
        <dbReference type="Pfam" id="PF07669"/>
    </source>
</evidence>
<evidence type="ECO:0000313" key="9">
    <source>
        <dbReference type="Proteomes" id="UP000284794"/>
    </source>
</evidence>
<keyword evidence="3 8" id="KW-0808">Transferase</keyword>
<dbReference type="EC" id="2.1.1.72" evidence="1"/>
<proteinExistence type="predicted"/>
<dbReference type="PANTHER" id="PTHR33841:SF1">
    <property type="entry name" value="DNA METHYLTRANSFERASE A"/>
    <property type="match status" value="1"/>
</dbReference>
<dbReference type="CDD" id="cd02440">
    <property type="entry name" value="AdoMet_MTases"/>
    <property type="match status" value="1"/>
</dbReference>
<dbReference type="EMBL" id="QSIS01000021">
    <property type="protein sequence ID" value="RHD05721.1"/>
    <property type="molecule type" value="Genomic_DNA"/>
</dbReference>
<evidence type="ECO:0000256" key="4">
    <source>
        <dbReference type="ARBA" id="ARBA00022691"/>
    </source>
</evidence>
<dbReference type="GO" id="GO:0032259">
    <property type="term" value="P:methylation"/>
    <property type="evidence" value="ECO:0007669"/>
    <property type="project" value="UniProtKB-KW"/>
</dbReference>
<evidence type="ECO:0000313" key="10">
    <source>
        <dbReference type="Proteomes" id="UP000285201"/>
    </source>
</evidence>
<dbReference type="EMBL" id="QROY01000004">
    <property type="protein sequence ID" value="RHL69189.1"/>
    <property type="molecule type" value="Genomic_DNA"/>
</dbReference>
<dbReference type="RefSeq" id="WP_118149113.1">
    <property type="nucleotide sequence ID" value="NZ_QROY01000004.1"/>
</dbReference>
<gene>
    <name evidence="8" type="ORF">DW007_06540</name>
    <name evidence="7" type="ORF">DW811_12650</name>
</gene>
<dbReference type="AlphaFoldDB" id="A0A415MCL4"/>
<reference evidence="9 10" key="1">
    <citation type="submission" date="2018-08" db="EMBL/GenBank/DDBJ databases">
        <title>A genome reference for cultivated species of the human gut microbiota.</title>
        <authorList>
            <person name="Zou Y."/>
            <person name="Xue W."/>
            <person name="Luo G."/>
        </authorList>
    </citation>
    <scope>NUCLEOTIDE SEQUENCE [LARGE SCALE GENOMIC DNA]</scope>
    <source>
        <strain evidence="8 10">AF36-7BH</strain>
        <strain evidence="7 9">AM32-2AC</strain>
    </source>
</reference>
<dbReference type="Proteomes" id="UP000284794">
    <property type="component" value="Unassembled WGS sequence"/>
</dbReference>
<dbReference type="PRINTS" id="PR00507">
    <property type="entry name" value="N12N6MTFRASE"/>
</dbReference>
<organism evidence="8 10">
    <name type="scientific">Lachnospira eligens</name>
    <dbReference type="NCBI Taxonomy" id="39485"/>
    <lineage>
        <taxon>Bacteria</taxon>
        <taxon>Bacillati</taxon>
        <taxon>Bacillota</taxon>
        <taxon>Clostridia</taxon>
        <taxon>Lachnospirales</taxon>
        <taxon>Lachnospiraceae</taxon>
        <taxon>Lachnospira</taxon>
    </lineage>
</organism>
<evidence type="ECO:0000313" key="8">
    <source>
        <dbReference type="EMBL" id="RHL69189.1"/>
    </source>
</evidence>
<protein>
    <recommendedName>
        <fullName evidence="1">site-specific DNA-methyltransferase (adenine-specific)</fullName>
        <ecNumber evidence="1">2.1.1.72</ecNumber>
    </recommendedName>
</protein>
<dbReference type="GO" id="GO:0009007">
    <property type="term" value="F:site-specific DNA-methyltransferase (adenine-specific) activity"/>
    <property type="evidence" value="ECO:0007669"/>
    <property type="project" value="UniProtKB-EC"/>
</dbReference>
<evidence type="ECO:0000256" key="3">
    <source>
        <dbReference type="ARBA" id="ARBA00022679"/>
    </source>
</evidence>
<dbReference type="InterPro" id="IPR050953">
    <property type="entry name" value="N4_N6_ade-DNA_methylase"/>
</dbReference>
<name>A0A415MCL4_9FIRM</name>
<dbReference type="InterPro" id="IPR029063">
    <property type="entry name" value="SAM-dependent_MTases_sf"/>
</dbReference>
<sequence length="471" mass="55378">MNKKCQIFTPDGYVKKLLDCIQYCENIYDKNILENSCGDGNILAVIVERYIDDAKAHGLSNQQIKKGLSKHIYGVEIDPEQYKKCLQKLNSLAKKRGINGVRWNIVNEDYLKWECDRKFEFIVGNPPYITYQELDEENRDYVRKKFSTCEKGKFDYCYAFIERSVDSLSDDGKMSYLIPSSIFKTVFGQKLRSYIKPYLQEIYDYTQDKMFDDALVKSAIIIINKSITNNEMIYYDMANEDKIYINTENLTNKWFFTKNNIPGTRRFGDYFQVAHVVATLLNEAYVLKEENCQDINEFYCCNGKKIEKKVVRETATPRSLRYKKREKIIFPYDYKNGKLIRYSTQQFNTQFPGAVNYLNDFREQLDERESDRNALWFEYGRSQALAGLNKRKLLISTVITEKVVVYMLKKKCIPYAGMYIVPKADNKTYKLEDAKEILESDEFMKYVQDVGIHISGTSLRITSKDIEEFKF</sequence>
<dbReference type="Pfam" id="PF07669">
    <property type="entry name" value="Eco57I"/>
    <property type="match status" value="1"/>
</dbReference>
<evidence type="ECO:0000313" key="7">
    <source>
        <dbReference type="EMBL" id="RHD05721.1"/>
    </source>
</evidence>
<keyword evidence="4" id="KW-0949">S-adenosyl-L-methionine</keyword>
<comment type="caution">
    <text evidence="8">The sequence shown here is derived from an EMBL/GenBank/DDBJ whole genome shotgun (WGS) entry which is preliminary data.</text>
</comment>